<dbReference type="EMBL" id="JAUOPB010000002">
    <property type="protein sequence ID" value="MDO6421668.1"/>
    <property type="molecule type" value="Genomic_DNA"/>
</dbReference>
<evidence type="ECO:0000313" key="2">
    <source>
        <dbReference type="EMBL" id="MDO6421668.1"/>
    </source>
</evidence>
<gene>
    <name evidence="2" type="ORF">Q4521_04200</name>
</gene>
<evidence type="ECO:0000313" key="3">
    <source>
        <dbReference type="Proteomes" id="UP001169760"/>
    </source>
</evidence>
<dbReference type="Proteomes" id="UP001169760">
    <property type="component" value="Unassembled WGS sequence"/>
</dbReference>
<accession>A0AAW7X214</accession>
<protein>
    <submittedName>
        <fullName evidence="2">Uncharacterized protein</fullName>
    </submittedName>
</protein>
<dbReference type="AlphaFoldDB" id="A0AAW7X214"/>
<reference evidence="2" key="1">
    <citation type="submission" date="2023-07" db="EMBL/GenBank/DDBJ databases">
        <title>Genome content predicts the carbon catabolic preferences of heterotrophic bacteria.</title>
        <authorList>
            <person name="Gralka M."/>
        </authorList>
    </citation>
    <scope>NUCLEOTIDE SEQUENCE</scope>
    <source>
        <strain evidence="2">I3M17_2</strain>
    </source>
</reference>
<comment type="caution">
    <text evidence="2">The sequence shown here is derived from an EMBL/GenBank/DDBJ whole genome shotgun (WGS) entry which is preliminary data.</text>
</comment>
<evidence type="ECO:0000256" key="1">
    <source>
        <dbReference type="SAM" id="SignalP"/>
    </source>
</evidence>
<sequence length="124" mass="14099">MYLFTASTLITTRTLARRIVAVASLLVIALPAFAEDSKSEAQADKKKAAEVASDEPNIKLESTFFADREQPAVSYFIPWKGNDTPDKLQWDMEQKHDATLQLIDRDVMLRSINIYDEMNMEQTN</sequence>
<keyword evidence="1" id="KW-0732">Signal</keyword>
<organism evidence="2 3">
    <name type="scientific">Saccharophagus degradans</name>
    <dbReference type="NCBI Taxonomy" id="86304"/>
    <lineage>
        <taxon>Bacteria</taxon>
        <taxon>Pseudomonadati</taxon>
        <taxon>Pseudomonadota</taxon>
        <taxon>Gammaproteobacteria</taxon>
        <taxon>Cellvibrionales</taxon>
        <taxon>Cellvibrionaceae</taxon>
        <taxon>Saccharophagus</taxon>
    </lineage>
</organism>
<feature type="chain" id="PRO_5043824055" evidence="1">
    <location>
        <begin position="35"/>
        <end position="124"/>
    </location>
</feature>
<proteinExistence type="predicted"/>
<name>A0AAW7X214_9GAMM</name>
<feature type="signal peptide" evidence="1">
    <location>
        <begin position="1"/>
        <end position="34"/>
    </location>
</feature>